<dbReference type="EMBL" id="JAEPCM010000717">
    <property type="protein sequence ID" value="MCG7948520.1"/>
    <property type="molecule type" value="Genomic_DNA"/>
</dbReference>
<organism evidence="1 2">
    <name type="scientific">Candidatus Thiodiazotropha taylori</name>
    <dbReference type="NCBI Taxonomy" id="2792791"/>
    <lineage>
        <taxon>Bacteria</taxon>
        <taxon>Pseudomonadati</taxon>
        <taxon>Pseudomonadota</taxon>
        <taxon>Gammaproteobacteria</taxon>
        <taxon>Chromatiales</taxon>
        <taxon>Sedimenticolaceae</taxon>
        <taxon>Candidatus Thiodiazotropha</taxon>
    </lineage>
</organism>
<feature type="non-terminal residue" evidence="1">
    <location>
        <position position="1"/>
    </location>
</feature>
<protein>
    <submittedName>
        <fullName evidence="1">Curli assembly protein CsgG</fullName>
    </submittedName>
</protein>
<comment type="caution">
    <text evidence="1">The sequence shown here is derived from an EMBL/GenBank/DDBJ whole genome shotgun (WGS) entry which is preliminary data.</text>
</comment>
<dbReference type="Proteomes" id="UP000886667">
    <property type="component" value="Unassembled WGS sequence"/>
</dbReference>
<sequence length="52" mass="5445">GSVKGFTDTPEGKVVTAAFADSYNQMVRALRNYKAQSVKGGLGKGGRLKVGE</sequence>
<dbReference type="AlphaFoldDB" id="A0A9E4N6W0"/>
<reference evidence="1" key="1">
    <citation type="journal article" date="2021" name="Proc. Natl. Acad. Sci. U.S.A.">
        <title>Global biogeography of chemosynthetic symbionts reveals both localized and globally distributed symbiont groups. .</title>
        <authorList>
            <person name="Osvatic J.T."/>
            <person name="Wilkins L.G.E."/>
            <person name="Leibrecht L."/>
            <person name="Leray M."/>
            <person name="Zauner S."/>
            <person name="Polzin J."/>
            <person name="Camacho Y."/>
            <person name="Gros O."/>
            <person name="van Gils J.A."/>
            <person name="Eisen J.A."/>
            <person name="Petersen J.M."/>
            <person name="Yuen B."/>
        </authorList>
    </citation>
    <scope>NUCLEOTIDE SEQUENCE</scope>
    <source>
        <strain evidence="1">MAGclacostrist064TRANS</strain>
    </source>
</reference>
<gene>
    <name evidence="1" type="ORF">JAZ07_19435</name>
</gene>
<proteinExistence type="predicted"/>
<name>A0A9E4N6W0_9GAMM</name>
<evidence type="ECO:0000313" key="1">
    <source>
        <dbReference type="EMBL" id="MCG7948520.1"/>
    </source>
</evidence>
<accession>A0A9E4N6W0</accession>
<evidence type="ECO:0000313" key="2">
    <source>
        <dbReference type="Proteomes" id="UP000886667"/>
    </source>
</evidence>